<dbReference type="EMBL" id="JFHC01000019">
    <property type="protein sequence ID" value="KDR42207.1"/>
    <property type="molecule type" value="Genomic_DNA"/>
</dbReference>
<evidence type="ECO:0000313" key="2">
    <source>
        <dbReference type="Proteomes" id="UP000027466"/>
    </source>
</evidence>
<sequence>MERTEFHAAIRQLRAAAEILANTGPEDCRFDAFQLLALFRRYDHGGPGSNAVATSNDELFVLTAQAALDLAGRNQFAASFALLGQARSLLPGA</sequence>
<organism evidence="1 2">
    <name type="scientific">Caballeronia glathei</name>
    <dbReference type="NCBI Taxonomy" id="60547"/>
    <lineage>
        <taxon>Bacteria</taxon>
        <taxon>Pseudomonadati</taxon>
        <taxon>Pseudomonadota</taxon>
        <taxon>Betaproteobacteria</taxon>
        <taxon>Burkholderiales</taxon>
        <taxon>Burkholderiaceae</taxon>
        <taxon>Caballeronia</taxon>
    </lineage>
</organism>
<comment type="caution">
    <text evidence="1">The sequence shown here is derived from an EMBL/GenBank/DDBJ whole genome shotgun (WGS) entry which is preliminary data.</text>
</comment>
<dbReference type="AlphaFoldDB" id="A0A069PP62"/>
<evidence type="ECO:0000313" key="1">
    <source>
        <dbReference type="EMBL" id="KDR42207.1"/>
    </source>
</evidence>
<dbReference type="Proteomes" id="UP000027466">
    <property type="component" value="Unassembled WGS sequence"/>
</dbReference>
<accession>A0A069PP62</accession>
<reference evidence="1 2" key="1">
    <citation type="submission" date="2014-03" db="EMBL/GenBank/DDBJ databases">
        <title>Draft Genome Sequences of Four Burkholderia Strains.</title>
        <authorList>
            <person name="Liu X.Y."/>
            <person name="Li C.X."/>
            <person name="Xu J.H."/>
        </authorList>
    </citation>
    <scope>NUCLEOTIDE SEQUENCE [LARGE SCALE GENOMIC DNA]</scope>
    <source>
        <strain evidence="1 2">DSM 50014</strain>
    </source>
</reference>
<proteinExistence type="predicted"/>
<keyword evidence="2" id="KW-1185">Reference proteome</keyword>
<dbReference type="RefSeq" id="WP_035934571.1">
    <property type="nucleotide sequence ID" value="NZ_CADFFX010000010.1"/>
</dbReference>
<gene>
    <name evidence="1" type="ORF">BG61_11265</name>
</gene>
<name>A0A069PP62_9BURK</name>
<protein>
    <submittedName>
        <fullName evidence="1">Uncharacterized protein</fullName>
    </submittedName>
</protein>